<dbReference type="PANTHER" id="PTHR34614:SF2">
    <property type="entry name" value="TRANSPOSASE IS4-LIKE DOMAIN-CONTAINING PROTEIN"/>
    <property type="match status" value="1"/>
</dbReference>
<reference evidence="2" key="1">
    <citation type="submission" date="2020-06" db="EMBL/GenBank/DDBJ databases">
        <title>Unique genomic features of the anaerobic methanotrophic archaea.</title>
        <authorList>
            <person name="Chadwick G.L."/>
            <person name="Skennerton C.T."/>
            <person name="Laso-Perez R."/>
            <person name="Leu A.O."/>
            <person name="Speth D.R."/>
            <person name="Yu H."/>
            <person name="Morgan-Lang C."/>
            <person name="Hatzenpichler R."/>
            <person name="Goudeau D."/>
            <person name="Malmstrom R."/>
            <person name="Brazelton W.J."/>
            <person name="Woyke T."/>
            <person name="Hallam S.J."/>
            <person name="Tyson G.W."/>
            <person name="Wegener G."/>
            <person name="Boetius A."/>
            <person name="Orphan V."/>
        </authorList>
    </citation>
    <scope>NUCLEOTIDE SEQUENCE</scope>
</reference>
<proteinExistence type="predicted"/>
<evidence type="ECO:0000313" key="2">
    <source>
        <dbReference type="EMBL" id="QNO47554.1"/>
    </source>
</evidence>
<organism evidence="2">
    <name type="scientific">Candidatus Methanogaster sp. ANME-2c ERB4</name>
    <dbReference type="NCBI Taxonomy" id="2759911"/>
    <lineage>
        <taxon>Archaea</taxon>
        <taxon>Methanobacteriati</taxon>
        <taxon>Methanobacteriota</taxon>
        <taxon>Stenosarchaea group</taxon>
        <taxon>Methanomicrobia</taxon>
        <taxon>Methanosarcinales</taxon>
        <taxon>ANME-2 cluster</taxon>
        <taxon>Candidatus Methanogasteraceae</taxon>
        <taxon>Candidatus Methanogaster</taxon>
    </lineage>
</organism>
<protein>
    <recommendedName>
        <fullName evidence="1">Transposase IS4-like domain-containing protein</fullName>
    </recommendedName>
</protein>
<dbReference type="EMBL" id="MT631265">
    <property type="protein sequence ID" value="QNO47554.1"/>
    <property type="molecule type" value="Genomic_DNA"/>
</dbReference>
<dbReference type="SUPFAM" id="SSF53098">
    <property type="entry name" value="Ribonuclease H-like"/>
    <property type="match status" value="1"/>
</dbReference>
<dbReference type="Pfam" id="PF01609">
    <property type="entry name" value="DDE_Tnp_1"/>
    <property type="match status" value="1"/>
</dbReference>
<dbReference type="InterPro" id="IPR012337">
    <property type="entry name" value="RNaseH-like_sf"/>
</dbReference>
<accession>A0A7G9YHS0</accession>
<dbReference type="GO" id="GO:0003677">
    <property type="term" value="F:DNA binding"/>
    <property type="evidence" value="ECO:0007669"/>
    <property type="project" value="InterPro"/>
</dbReference>
<gene>
    <name evidence="2" type="ORF">GGGHDLIA_00044</name>
</gene>
<evidence type="ECO:0000259" key="1">
    <source>
        <dbReference type="Pfam" id="PF01609"/>
    </source>
</evidence>
<sequence>MKDVPPKILKTFERMKKEEPYHIELKFIGNNYYIYSATSEWDKSEKKVRKITEYIGSIDRDGIFKKKRMRSHIQESMREVFEYGNCALAYHLIEDIEDLLAETTPYCREIIVSAIIKAIDPKPLRLFASRWEKFYLSKQIDVSLSPKHLSSILQNIGKDIHTWYDLFSKLATKDDLLLYDLTSVITYSKNIKLAEKGYNADHEYLDQIGVIMAFSSITKLPVGVDVFHGSMKDITTIRDFIERFPKKDFGFIFDRGFSSYKLLEDLMEWGIHYMVPLRKNSTLINIRWMRWKGPFLYRDKPVRWGTKKTEYGTLYAFEDPLNKGEEEQSLLRKVESNTISMAEFEQKCKLAGVFCLISDMTKDGFDMFDLYKGREDVEMAFDAMKNELESDKTYLRSDETVRGYFLVTFLAMRIYFKILKRLREKKLTSKISMDEVLFELSKVTKIVEANGREYFAKIPKRARRMSSLFPEALPMG</sequence>
<dbReference type="GO" id="GO:0006313">
    <property type="term" value="P:DNA transposition"/>
    <property type="evidence" value="ECO:0007669"/>
    <property type="project" value="InterPro"/>
</dbReference>
<dbReference type="InterPro" id="IPR002559">
    <property type="entry name" value="Transposase_11"/>
</dbReference>
<name>A0A7G9YHS0_9EURY</name>
<dbReference type="GO" id="GO:0004803">
    <property type="term" value="F:transposase activity"/>
    <property type="evidence" value="ECO:0007669"/>
    <property type="project" value="InterPro"/>
</dbReference>
<dbReference type="AlphaFoldDB" id="A0A7G9YHS0"/>
<feature type="domain" description="Transposase IS4-like" evidence="1">
    <location>
        <begin position="176"/>
        <end position="411"/>
    </location>
</feature>
<dbReference type="PANTHER" id="PTHR34614">
    <property type="match status" value="1"/>
</dbReference>